<protein>
    <submittedName>
        <fullName evidence="7">Formate/nitrite transporter family protein</fullName>
    </submittedName>
</protein>
<evidence type="ECO:0000256" key="2">
    <source>
        <dbReference type="ARBA" id="ARBA00022692"/>
    </source>
</evidence>
<evidence type="ECO:0000256" key="6">
    <source>
        <dbReference type="SAM" id="Phobius"/>
    </source>
</evidence>
<evidence type="ECO:0000256" key="5">
    <source>
        <dbReference type="ARBA" id="ARBA00049660"/>
    </source>
</evidence>
<comment type="subcellular location">
    <subcellularLocation>
        <location evidence="1">Membrane</location>
        <topology evidence="1">Multi-pass membrane protein</topology>
    </subcellularLocation>
</comment>
<keyword evidence="4 6" id="KW-0472">Membrane</keyword>
<feature type="transmembrane region" description="Helical" evidence="6">
    <location>
        <begin position="37"/>
        <end position="57"/>
    </location>
</feature>
<keyword evidence="8" id="KW-1185">Reference proteome</keyword>
<organism evidence="7 8">
    <name type="scientific">Anaerococcus nagyae</name>
    <dbReference type="NCBI Taxonomy" id="1755241"/>
    <lineage>
        <taxon>Bacteria</taxon>
        <taxon>Bacillati</taxon>
        <taxon>Bacillota</taxon>
        <taxon>Tissierellia</taxon>
        <taxon>Tissierellales</taxon>
        <taxon>Peptoniphilaceae</taxon>
        <taxon>Anaerococcus</taxon>
    </lineage>
</organism>
<sequence>MKQLQGSDKYKDFILALMAGIIVGFGGIVLLSTENPYLGAFLFAGALFIILSLKYNLFTGMIGYFFYNEKISYSKRLFVVLIANLLGTFLVANLIKFTRIGPDLVLKAQERTAVKLSDSLGSMFVLSIFCNMFVTNATHQFKYNPYQVGKYLAIFISIMTFVLSSFEHSIADSFYFFLAGEFNKQTILVFLVVLFGNIIGGLVIPTVALLYDDNFRLKG</sequence>
<comment type="similarity">
    <text evidence="5">Belongs to the FNT transporter (TC 1.A.16) family.</text>
</comment>
<dbReference type="GO" id="GO:0005886">
    <property type="term" value="C:plasma membrane"/>
    <property type="evidence" value="ECO:0007669"/>
    <property type="project" value="TreeGrafter"/>
</dbReference>
<keyword evidence="3 6" id="KW-1133">Transmembrane helix</keyword>
<reference evidence="7 8" key="1">
    <citation type="submission" date="2018-08" db="EMBL/GenBank/DDBJ databases">
        <title>A genome reference for cultivated species of the human gut microbiota.</title>
        <authorList>
            <person name="Zou Y."/>
            <person name="Xue W."/>
            <person name="Luo G."/>
        </authorList>
    </citation>
    <scope>NUCLEOTIDE SEQUENCE [LARGE SCALE GENOMIC DNA]</scope>
    <source>
        <strain evidence="7 8">OF01-3</strain>
    </source>
</reference>
<dbReference type="OrthoDB" id="9786493at2"/>
<feature type="transmembrane region" description="Helical" evidence="6">
    <location>
        <begin position="119"/>
        <end position="136"/>
    </location>
</feature>
<dbReference type="GO" id="GO:0015513">
    <property type="term" value="F:high-affinity secondary active nitrite transmembrane transporter activity"/>
    <property type="evidence" value="ECO:0007669"/>
    <property type="project" value="TreeGrafter"/>
</dbReference>
<dbReference type="RefSeq" id="WP_117520408.1">
    <property type="nucleotide sequence ID" value="NZ_AP031484.1"/>
</dbReference>
<dbReference type="GO" id="GO:0015707">
    <property type="term" value="P:nitrite transport"/>
    <property type="evidence" value="ECO:0007669"/>
    <property type="project" value="TreeGrafter"/>
</dbReference>
<gene>
    <name evidence="7" type="ORF">DXA39_01520</name>
</gene>
<dbReference type="EMBL" id="QVEU01000001">
    <property type="protein sequence ID" value="RGB78157.1"/>
    <property type="molecule type" value="Genomic_DNA"/>
</dbReference>
<feature type="transmembrane region" description="Helical" evidence="6">
    <location>
        <begin position="148"/>
        <end position="166"/>
    </location>
</feature>
<dbReference type="Proteomes" id="UP000261011">
    <property type="component" value="Unassembled WGS sequence"/>
</dbReference>
<evidence type="ECO:0000256" key="1">
    <source>
        <dbReference type="ARBA" id="ARBA00004141"/>
    </source>
</evidence>
<evidence type="ECO:0000256" key="4">
    <source>
        <dbReference type="ARBA" id="ARBA00023136"/>
    </source>
</evidence>
<dbReference type="Gene3D" id="1.20.1080.10">
    <property type="entry name" value="Glycerol uptake facilitator protein"/>
    <property type="match status" value="1"/>
</dbReference>
<accession>A0A3E2TL53</accession>
<keyword evidence="2 6" id="KW-0812">Transmembrane</keyword>
<dbReference type="PANTHER" id="PTHR30520">
    <property type="entry name" value="FORMATE TRANSPORTER-RELATED"/>
    <property type="match status" value="1"/>
</dbReference>
<proteinExistence type="inferred from homology"/>
<dbReference type="PANTHER" id="PTHR30520:SF6">
    <property type="entry name" value="FORMATE_NITRATE FAMILY TRANSPORTER (EUROFUNG)"/>
    <property type="match status" value="1"/>
</dbReference>
<feature type="transmembrane region" description="Helical" evidence="6">
    <location>
        <begin position="186"/>
        <end position="211"/>
    </location>
</feature>
<comment type="caution">
    <text evidence="7">The sequence shown here is derived from an EMBL/GenBank/DDBJ whole genome shotgun (WGS) entry which is preliminary data.</text>
</comment>
<feature type="transmembrane region" description="Helical" evidence="6">
    <location>
        <begin position="77"/>
        <end position="99"/>
    </location>
</feature>
<name>A0A3E2TL53_9FIRM</name>
<evidence type="ECO:0000313" key="8">
    <source>
        <dbReference type="Proteomes" id="UP000261011"/>
    </source>
</evidence>
<evidence type="ECO:0000256" key="3">
    <source>
        <dbReference type="ARBA" id="ARBA00022989"/>
    </source>
</evidence>
<dbReference type="InterPro" id="IPR000292">
    <property type="entry name" value="For/NO2_transpt"/>
</dbReference>
<dbReference type="InterPro" id="IPR023271">
    <property type="entry name" value="Aquaporin-like"/>
</dbReference>
<feature type="transmembrane region" description="Helical" evidence="6">
    <location>
        <begin position="12"/>
        <end position="31"/>
    </location>
</feature>
<dbReference type="AlphaFoldDB" id="A0A3E2TL53"/>
<evidence type="ECO:0000313" key="7">
    <source>
        <dbReference type="EMBL" id="RGB78157.1"/>
    </source>
</evidence>
<dbReference type="Pfam" id="PF01226">
    <property type="entry name" value="Form_Nir_trans"/>
    <property type="match status" value="1"/>
</dbReference>